<comment type="caution">
    <text evidence="1">The sequence shown here is derived from an EMBL/GenBank/DDBJ whole genome shotgun (WGS) entry which is preliminary data.</text>
</comment>
<evidence type="ECO:0000313" key="2">
    <source>
        <dbReference type="Proteomes" id="UP000177010"/>
    </source>
</evidence>
<dbReference type="AlphaFoldDB" id="A0A1E7XG63"/>
<name>A0A1E7XG63_9LACO</name>
<organism evidence="1 2">
    <name type="scientific">Lentilactobacillus sunkii</name>
    <dbReference type="NCBI Taxonomy" id="481719"/>
    <lineage>
        <taxon>Bacteria</taxon>
        <taxon>Bacillati</taxon>
        <taxon>Bacillota</taxon>
        <taxon>Bacilli</taxon>
        <taxon>Lactobacillales</taxon>
        <taxon>Lactobacillaceae</taxon>
        <taxon>Lentilactobacillus</taxon>
    </lineage>
</organism>
<protein>
    <submittedName>
        <fullName evidence="1">Uncharacterized protein</fullName>
    </submittedName>
</protein>
<evidence type="ECO:0000313" key="1">
    <source>
        <dbReference type="EMBL" id="OFA12071.1"/>
    </source>
</evidence>
<accession>A0A1E7XG63</accession>
<proteinExistence type="predicted"/>
<dbReference type="EMBL" id="MIQE01000009">
    <property type="protein sequence ID" value="OFA12071.1"/>
    <property type="molecule type" value="Genomic_DNA"/>
</dbReference>
<sequence length="154" mass="16892">MVVMDITTDNQVYLTCYDFTLVNSQMDKYEGTFLKCADITDLATDWGSSTLLSSLLPESSSVQGLAMDADHNVYISSGSKDTGAWIGKSAWGGSTFNQQHVVPSSEDSGPWTNGEGIVEIEGIQLYYDNVNATVTKHLSTGDKSYIYQFPETQF</sequence>
<gene>
    <name evidence="1" type="ORF">LASUN_06230</name>
</gene>
<reference evidence="1 2" key="1">
    <citation type="submission" date="2016-09" db="EMBL/GenBank/DDBJ databases">
        <title>Genome Sequence of Lactobacillus sunkii Strain CG01.</title>
        <authorList>
            <person name="Poehlein A."/>
            <person name="Gabris C."/>
            <person name="Bengelsdorf F.R."/>
            <person name="Duerre P."/>
            <person name="Daniel R."/>
        </authorList>
    </citation>
    <scope>NUCLEOTIDE SEQUENCE [LARGE SCALE GENOMIC DNA]</scope>
    <source>
        <strain evidence="1 2">CG_D</strain>
    </source>
</reference>
<dbReference type="Proteomes" id="UP000177010">
    <property type="component" value="Unassembled WGS sequence"/>
</dbReference>